<evidence type="ECO:0000313" key="3">
    <source>
        <dbReference type="Proteomes" id="UP000001396"/>
    </source>
</evidence>
<evidence type="ECO:0000313" key="2">
    <source>
        <dbReference type="EMBL" id="EFA79589.1"/>
    </source>
</evidence>
<reference evidence="2 3" key="1">
    <citation type="journal article" date="2011" name="Genome Res.">
        <title>Phylogeny-wide analysis of social amoeba genomes highlights ancient origins for complex intercellular communication.</title>
        <authorList>
            <person name="Heidel A.J."/>
            <person name="Lawal H.M."/>
            <person name="Felder M."/>
            <person name="Schilde C."/>
            <person name="Helps N.R."/>
            <person name="Tunggal B."/>
            <person name="Rivero F."/>
            <person name="John U."/>
            <person name="Schleicher M."/>
            <person name="Eichinger L."/>
            <person name="Platzer M."/>
            <person name="Noegel A.A."/>
            <person name="Schaap P."/>
            <person name="Gloeckner G."/>
        </authorList>
    </citation>
    <scope>NUCLEOTIDE SEQUENCE [LARGE SCALE GENOMIC DNA]</scope>
    <source>
        <strain evidence="3">ATCC 26659 / Pp 5 / PN500</strain>
    </source>
</reference>
<keyword evidence="3" id="KW-1185">Reference proteome</keyword>
<dbReference type="EMBL" id="ADBJ01000034">
    <property type="protein sequence ID" value="EFA79589.1"/>
    <property type="molecule type" value="Genomic_DNA"/>
</dbReference>
<keyword evidence="1" id="KW-0472">Membrane</keyword>
<feature type="transmembrane region" description="Helical" evidence="1">
    <location>
        <begin position="184"/>
        <end position="202"/>
    </location>
</feature>
<sequence length="383" mass="41722">IFISIKSMIKFVQIVRNIKIEMNTVSTVILVVDADRTTHRLGTSGIGTRHTASRTREERARVETVDVTVTRWVVDVVRFHQVVRIETGTHRHDTRGIRRKTAELEVGRHLLALRSGCRRVERHAIAQSVQRLASVATLVGRRHAAIAVVILAVECVALVVAVAVAKHRELAAGIASRSVDIACVLRVAIATVVVTLFDVALCHTPFVADHVDRTAFCTLLLVDAVVTTVAAIEQTLLHVARHVTDAVFDGGRRAARTALGAVDIQWIGWLLAVAIVVVARRRFAFRIALAVTNIARVAALRASVLRFLLLEDAIAIVETTLDHLTLGVALAIVDHSPGAARRALDRRDITIAAIKETLGHIATRCANSIVDHRLQTANGALLR</sequence>
<comment type="caution">
    <text evidence="2">The sequence shown here is derived from an EMBL/GenBank/DDBJ whole genome shotgun (WGS) entry which is preliminary data.</text>
</comment>
<proteinExistence type="predicted"/>
<dbReference type="AlphaFoldDB" id="D3BGI9"/>
<dbReference type="RefSeq" id="XP_020431710.1">
    <property type="nucleotide sequence ID" value="XM_020578475.1"/>
</dbReference>
<gene>
    <name evidence="2" type="ORF">PPL_07641</name>
</gene>
<keyword evidence="1" id="KW-1133">Transmembrane helix</keyword>
<feature type="non-terminal residue" evidence="2">
    <location>
        <position position="1"/>
    </location>
</feature>
<feature type="transmembrane region" description="Helical" evidence="1">
    <location>
        <begin position="214"/>
        <end position="237"/>
    </location>
</feature>
<feature type="transmembrane region" description="Helical" evidence="1">
    <location>
        <begin position="257"/>
        <end position="279"/>
    </location>
</feature>
<dbReference type="GeneID" id="31363122"/>
<protein>
    <submittedName>
        <fullName evidence="2">Uncharacterized protein</fullName>
    </submittedName>
</protein>
<dbReference type="InParanoid" id="D3BGI9"/>
<organism evidence="2 3">
    <name type="scientific">Heterostelium pallidum (strain ATCC 26659 / Pp 5 / PN500)</name>
    <name type="common">Cellular slime mold</name>
    <name type="synonym">Polysphondylium pallidum</name>
    <dbReference type="NCBI Taxonomy" id="670386"/>
    <lineage>
        <taxon>Eukaryota</taxon>
        <taxon>Amoebozoa</taxon>
        <taxon>Evosea</taxon>
        <taxon>Eumycetozoa</taxon>
        <taxon>Dictyostelia</taxon>
        <taxon>Acytosteliales</taxon>
        <taxon>Acytosteliaceae</taxon>
        <taxon>Heterostelium</taxon>
    </lineage>
</organism>
<accession>D3BGI9</accession>
<name>D3BGI9_HETP5</name>
<keyword evidence="1" id="KW-0812">Transmembrane</keyword>
<dbReference type="Proteomes" id="UP000001396">
    <property type="component" value="Unassembled WGS sequence"/>
</dbReference>
<evidence type="ECO:0000256" key="1">
    <source>
        <dbReference type="SAM" id="Phobius"/>
    </source>
</evidence>
<feature type="transmembrane region" description="Helical" evidence="1">
    <location>
        <begin position="144"/>
        <end position="164"/>
    </location>
</feature>